<name>A0ABT4QXJ5_9HYPH</name>
<accession>A0ABT4QXJ5</accession>
<sequence>MRLFLLVISFAAIVGTNVSAQDTQVENGPVIIPERLQQLATEFPVARRLGVDWQKASAGDITKYVGFLASTAVLANEVASRNKRKAPSDDDFLAALSMQCIWPPNKPPFVEQYWPAQIVAFYDEKVRDALRKAIGPAGFGMPSVIEKYGKDQFAAEGGFLPQKEDDYFKQVFDPRQLPGAR</sequence>
<feature type="chain" id="PRO_5045525462" description="Gluconate 2-dehydrogenase subunit 3" evidence="1">
    <location>
        <begin position="21"/>
        <end position="181"/>
    </location>
</feature>
<protein>
    <recommendedName>
        <fullName evidence="4">Gluconate 2-dehydrogenase subunit 3</fullName>
    </recommendedName>
</protein>
<dbReference type="Proteomes" id="UP001152178">
    <property type="component" value="Unassembled WGS sequence"/>
</dbReference>
<feature type="signal peptide" evidence="1">
    <location>
        <begin position="1"/>
        <end position="20"/>
    </location>
</feature>
<keyword evidence="3" id="KW-1185">Reference proteome</keyword>
<evidence type="ECO:0000313" key="2">
    <source>
        <dbReference type="EMBL" id="MCZ8546312.1"/>
    </source>
</evidence>
<dbReference type="EMBL" id="JAPFQA010000008">
    <property type="protein sequence ID" value="MCZ8546312.1"/>
    <property type="molecule type" value="Genomic_DNA"/>
</dbReference>
<evidence type="ECO:0008006" key="4">
    <source>
        <dbReference type="Google" id="ProtNLM"/>
    </source>
</evidence>
<gene>
    <name evidence="2" type="ORF">OOJ09_19155</name>
</gene>
<proteinExistence type="predicted"/>
<dbReference type="RefSeq" id="WP_269906676.1">
    <property type="nucleotide sequence ID" value="NZ_JAPFQA010000008.1"/>
</dbReference>
<organism evidence="2 3">
    <name type="scientific">Mesorhizobium qingshengii</name>
    <dbReference type="NCBI Taxonomy" id="1165689"/>
    <lineage>
        <taxon>Bacteria</taxon>
        <taxon>Pseudomonadati</taxon>
        <taxon>Pseudomonadota</taxon>
        <taxon>Alphaproteobacteria</taxon>
        <taxon>Hyphomicrobiales</taxon>
        <taxon>Phyllobacteriaceae</taxon>
        <taxon>Mesorhizobium</taxon>
    </lineage>
</organism>
<evidence type="ECO:0000256" key="1">
    <source>
        <dbReference type="SAM" id="SignalP"/>
    </source>
</evidence>
<evidence type="ECO:0000313" key="3">
    <source>
        <dbReference type="Proteomes" id="UP001152178"/>
    </source>
</evidence>
<keyword evidence="1" id="KW-0732">Signal</keyword>
<reference evidence="2" key="1">
    <citation type="submission" date="2022-11" db="EMBL/GenBank/DDBJ databases">
        <authorList>
            <person name="Coimbra C."/>
        </authorList>
    </citation>
    <scope>NUCLEOTIDE SEQUENCE</scope>
    <source>
        <strain evidence="2">Jales19</strain>
    </source>
</reference>
<comment type="caution">
    <text evidence="2">The sequence shown here is derived from an EMBL/GenBank/DDBJ whole genome shotgun (WGS) entry which is preliminary data.</text>
</comment>